<protein>
    <submittedName>
        <fullName evidence="2">Transmembrane protein, putative</fullName>
    </submittedName>
</protein>
<organism evidence="2 4">
    <name type="scientific">Medicago truncatula</name>
    <name type="common">Barrel medic</name>
    <name type="synonym">Medicago tribuloides</name>
    <dbReference type="NCBI Taxonomy" id="3880"/>
    <lineage>
        <taxon>Eukaryota</taxon>
        <taxon>Viridiplantae</taxon>
        <taxon>Streptophyta</taxon>
        <taxon>Embryophyta</taxon>
        <taxon>Tracheophyta</taxon>
        <taxon>Spermatophyta</taxon>
        <taxon>Magnoliopsida</taxon>
        <taxon>eudicotyledons</taxon>
        <taxon>Gunneridae</taxon>
        <taxon>Pentapetalae</taxon>
        <taxon>rosids</taxon>
        <taxon>fabids</taxon>
        <taxon>Fabales</taxon>
        <taxon>Fabaceae</taxon>
        <taxon>Papilionoideae</taxon>
        <taxon>50 kb inversion clade</taxon>
        <taxon>NPAAA clade</taxon>
        <taxon>Hologalegina</taxon>
        <taxon>IRL clade</taxon>
        <taxon>Trifolieae</taxon>
        <taxon>Medicago</taxon>
    </lineage>
</organism>
<accession>A0A0C3UV78</accession>
<accession>G7IF00</accession>
<sequence length="65" mass="7855">MKSEGTYNRHRYNKHTIHVISISHWFNVTFFSNAFPCTFWTSMYTIVIGLIIPVCFFFHLFVRHL</sequence>
<keyword evidence="1" id="KW-0472">Membrane</keyword>
<name>G7IF00_MEDTR</name>
<evidence type="ECO:0000313" key="4">
    <source>
        <dbReference type="Proteomes" id="UP000002051"/>
    </source>
</evidence>
<dbReference type="AlphaFoldDB" id="G7IF00"/>
<evidence type="ECO:0000313" key="3">
    <source>
        <dbReference type="EnsemblPlants" id="AES63016"/>
    </source>
</evidence>
<gene>
    <name evidence="2" type="ordered locus">MTR_1g115860</name>
</gene>
<dbReference type="HOGENOM" id="CLU_2853024_0_0_1"/>
<proteinExistence type="predicted"/>
<evidence type="ECO:0000256" key="1">
    <source>
        <dbReference type="SAM" id="Phobius"/>
    </source>
</evidence>
<reference evidence="3" key="3">
    <citation type="submission" date="2015-04" db="UniProtKB">
        <authorList>
            <consortium name="EnsemblPlants"/>
        </authorList>
    </citation>
    <scope>IDENTIFICATION</scope>
    <source>
        <strain evidence="3">cv. Jemalong A17</strain>
    </source>
</reference>
<reference evidence="2 4" key="1">
    <citation type="journal article" date="2011" name="Nature">
        <title>The Medicago genome provides insight into the evolution of rhizobial symbioses.</title>
        <authorList>
            <person name="Young N.D."/>
            <person name="Debelle F."/>
            <person name="Oldroyd G.E."/>
            <person name="Geurts R."/>
            <person name="Cannon S.B."/>
            <person name="Udvardi M.K."/>
            <person name="Benedito V.A."/>
            <person name="Mayer K.F."/>
            <person name="Gouzy J."/>
            <person name="Schoof H."/>
            <person name="Van de Peer Y."/>
            <person name="Proost S."/>
            <person name="Cook D.R."/>
            <person name="Meyers B.C."/>
            <person name="Spannagl M."/>
            <person name="Cheung F."/>
            <person name="De Mita S."/>
            <person name="Krishnakumar V."/>
            <person name="Gundlach H."/>
            <person name="Zhou S."/>
            <person name="Mudge J."/>
            <person name="Bharti A.K."/>
            <person name="Murray J.D."/>
            <person name="Naoumkina M.A."/>
            <person name="Rosen B."/>
            <person name="Silverstein K.A."/>
            <person name="Tang H."/>
            <person name="Rombauts S."/>
            <person name="Zhao P.X."/>
            <person name="Zhou P."/>
            <person name="Barbe V."/>
            <person name="Bardou P."/>
            <person name="Bechner M."/>
            <person name="Bellec A."/>
            <person name="Berger A."/>
            <person name="Berges H."/>
            <person name="Bidwell S."/>
            <person name="Bisseling T."/>
            <person name="Choisne N."/>
            <person name="Couloux A."/>
            <person name="Denny R."/>
            <person name="Deshpande S."/>
            <person name="Dai X."/>
            <person name="Doyle J.J."/>
            <person name="Dudez A.M."/>
            <person name="Farmer A.D."/>
            <person name="Fouteau S."/>
            <person name="Franken C."/>
            <person name="Gibelin C."/>
            <person name="Gish J."/>
            <person name="Goldstein S."/>
            <person name="Gonzalez A.J."/>
            <person name="Green P.J."/>
            <person name="Hallab A."/>
            <person name="Hartog M."/>
            <person name="Hua A."/>
            <person name="Humphray S.J."/>
            <person name="Jeong D.H."/>
            <person name="Jing Y."/>
            <person name="Jocker A."/>
            <person name="Kenton S.M."/>
            <person name="Kim D.J."/>
            <person name="Klee K."/>
            <person name="Lai H."/>
            <person name="Lang C."/>
            <person name="Lin S."/>
            <person name="Macmil S.L."/>
            <person name="Magdelenat G."/>
            <person name="Matthews L."/>
            <person name="McCorrison J."/>
            <person name="Monaghan E.L."/>
            <person name="Mun J.H."/>
            <person name="Najar F.Z."/>
            <person name="Nicholson C."/>
            <person name="Noirot C."/>
            <person name="O'Bleness M."/>
            <person name="Paule C.R."/>
            <person name="Poulain J."/>
            <person name="Prion F."/>
            <person name="Qin B."/>
            <person name="Qu C."/>
            <person name="Retzel E.F."/>
            <person name="Riddle C."/>
            <person name="Sallet E."/>
            <person name="Samain S."/>
            <person name="Samson N."/>
            <person name="Sanders I."/>
            <person name="Saurat O."/>
            <person name="Scarpelli C."/>
            <person name="Schiex T."/>
            <person name="Segurens B."/>
            <person name="Severin A.J."/>
            <person name="Sherrier D.J."/>
            <person name="Shi R."/>
            <person name="Sims S."/>
            <person name="Singer S.R."/>
            <person name="Sinharoy S."/>
            <person name="Sterck L."/>
            <person name="Viollet A."/>
            <person name="Wang B.B."/>
            <person name="Wang K."/>
            <person name="Wang M."/>
            <person name="Wang X."/>
            <person name="Warfsmann J."/>
            <person name="Weissenbach J."/>
            <person name="White D.D."/>
            <person name="White J.D."/>
            <person name="Wiley G.B."/>
            <person name="Wincker P."/>
            <person name="Xing Y."/>
            <person name="Yang L."/>
            <person name="Yao Z."/>
            <person name="Ying F."/>
            <person name="Zhai J."/>
            <person name="Zhou L."/>
            <person name="Zuber A."/>
            <person name="Denarie J."/>
            <person name="Dixon R.A."/>
            <person name="May G.D."/>
            <person name="Schwartz D.C."/>
            <person name="Rogers J."/>
            <person name="Quetier F."/>
            <person name="Town C.D."/>
            <person name="Roe B.A."/>
        </authorList>
    </citation>
    <scope>NUCLEOTIDE SEQUENCE [LARGE SCALE GENOMIC DNA]</scope>
    <source>
        <strain evidence="2">A17</strain>
        <strain evidence="3 4">cv. Jemalong A17</strain>
    </source>
</reference>
<dbReference type="Proteomes" id="UP000002051">
    <property type="component" value="Unassembled WGS sequence"/>
</dbReference>
<keyword evidence="1 2" id="KW-0812">Transmembrane</keyword>
<keyword evidence="1" id="KW-1133">Transmembrane helix</keyword>
<keyword evidence="4" id="KW-1185">Reference proteome</keyword>
<feature type="transmembrane region" description="Helical" evidence="1">
    <location>
        <begin position="43"/>
        <end position="62"/>
    </location>
</feature>
<reference evidence="2 4" key="2">
    <citation type="journal article" date="2014" name="BMC Genomics">
        <title>An improved genome release (version Mt4.0) for the model legume Medicago truncatula.</title>
        <authorList>
            <person name="Tang H."/>
            <person name="Krishnakumar V."/>
            <person name="Bidwell S."/>
            <person name="Rosen B."/>
            <person name="Chan A."/>
            <person name="Zhou S."/>
            <person name="Gentzbittel L."/>
            <person name="Childs K.L."/>
            <person name="Yandell M."/>
            <person name="Gundlach H."/>
            <person name="Mayer K.F."/>
            <person name="Schwartz D.C."/>
            <person name="Town C.D."/>
        </authorList>
    </citation>
    <scope>GENOME REANNOTATION</scope>
    <source>
        <strain evidence="3 4">cv. Jemalong A17</strain>
    </source>
</reference>
<dbReference type="EnsemblPlants" id="AES63016">
    <property type="protein sequence ID" value="AES63016"/>
    <property type="gene ID" value="MTR_1g115860"/>
</dbReference>
<dbReference type="PaxDb" id="3880-AES63016"/>
<evidence type="ECO:0000313" key="2">
    <source>
        <dbReference type="EMBL" id="AES63016.2"/>
    </source>
</evidence>
<dbReference type="EMBL" id="CM001217">
    <property type="protein sequence ID" value="AES63016.2"/>
    <property type="molecule type" value="Genomic_DNA"/>
</dbReference>